<feature type="transmembrane region" description="Helical" evidence="2">
    <location>
        <begin position="253"/>
        <end position="275"/>
    </location>
</feature>
<dbReference type="Pfam" id="PF07732">
    <property type="entry name" value="Cu-oxidase_3"/>
    <property type="match status" value="1"/>
</dbReference>
<feature type="transmembrane region" description="Helical" evidence="2">
    <location>
        <begin position="427"/>
        <end position="449"/>
    </location>
</feature>
<feature type="transmembrane region" description="Helical" evidence="2">
    <location>
        <begin position="227"/>
        <end position="247"/>
    </location>
</feature>
<feature type="domain" description="Plastocyanin-like" evidence="3">
    <location>
        <begin position="723"/>
        <end position="831"/>
    </location>
</feature>
<reference evidence="4 5" key="1">
    <citation type="journal article" date="2016" name="Int. J. Syst. Evol. Microbiol.">
        <title>Dermabacter jinjuensis sp. nov., a novel species of the genus Dermabacter isolated from a clinical specimen.</title>
        <authorList>
            <person name="Park Y.K."/>
            <person name="Lee K.M."/>
            <person name="Lee W.K."/>
            <person name="Cho M.J."/>
            <person name="Lee H.S."/>
            <person name="Cho Y.G."/>
            <person name="Lee Y.C."/>
            <person name="Lee W.K."/>
            <person name="Seong W.K."/>
            <person name="Hwang K.J."/>
        </authorList>
    </citation>
    <scope>NUCLEOTIDE SEQUENCE [LARGE SCALE GENOMIC DNA]</scope>
    <source>
        <strain evidence="4 5">32T</strain>
    </source>
</reference>
<feature type="transmembrane region" description="Helical" evidence="2">
    <location>
        <begin position="120"/>
        <end position="140"/>
    </location>
</feature>
<evidence type="ECO:0000313" key="4">
    <source>
        <dbReference type="EMBL" id="ATH97152.1"/>
    </source>
</evidence>
<feature type="transmembrane region" description="Helical" evidence="2">
    <location>
        <begin position="384"/>
        <end position="407"/>
    </location>
</feature>
<proteinExistence type="predicted"/>
<feature type="transmembrane region" description="Helical" evidence="2">
    <location>
        <begin position="195"/>
        <end position="215"/>
    </location>
</feature>
<keyword evidence="2" id="KW-0472">Membrane</keyword>
<dbReference type="CDD" id="cd04208">
    <property type="entry name" value="CuRO_2_CuNIR"/>
    <property type="match status" value="1"/>
</dbReference>
<feature type="region of interest" description="Disordered" evidence="1">
    <location>
        <begin position="1"/>
        <end position="23"/>
    </location>
</feature>
<feature type="compositionally biased region" description="Low complexity" evidence="1">
    <location>
        <begin position="552"/>
        <end position="564"/>
    </location>
</feature>
<dbReference type="Proteomes" id="UP000815698">
    <property type="component" value="Chromosome"/>
</dbReference>
<accession>A0ABM6PNN8</accession>
<feature type="compositionally biased region" description="Basic and acidic residues" evidence="1">
    <location>
        <begin position="501"/>
        <end position="514"/>
    </location>
</feature>
<gene>
    <name evidence="4" type="ORF">COP05_08675</name>
</gene>
<dbReference type="InterPro" id="IPR008972">
    <property type="entry name" value="Cupredoxin"/>
</dbReference>
<feature type="compositionally biased region" description="Low complexity" evidence="1">
    <location>
        <begin position="480"/>
        <end position="498"/>
    </location>
</feature>
<feature type="transmembrane region" description="Helical" evidence="2">
    <location>
        <begin position="152"/>
        <end position="175"/>
    </location>
</feature>
<dbReference type="Gene3D" id="2.60.40.420">
    <property type="entry name" value="Cupredoxins - blue copper proteins"/>
    <property type="match status" value="3"/>
</dbReference>
<feature type="region of interest" description="Disordered" evidence="1">
    <location>
        <begin position="552"/>
        <end position="571"/>
    </location>
</feature>
<feature type="transmembrane region" description="Helical" evidence="2">
    <location>
        <begin position="33"/>
        <end position="50"/>
    </location>
</feature>
<feature type="transmembrane region" description="Helical" evidence="2">
    <location>
        <begin position="520"/>
        <end position="540"/>
    </location>
</feature>
<evidence type="ECO:0000313" key="5">
    <source>
        <dbReference type="Proteomes" id="UP000815698"/>
    </source>
</evidence>
<dbReference type="EMBL" id="CP023482">
    <property type="protein sequence ID" value="ATH97152.1"/>
    <property type="molecule type" value="Genomic_DNA"/>
</dbReference>
<evidence type="ECO:0000256" key="2">
    <source>
        <dbReference type="SAM" id="Phobius"/>
    </source>
</evidence>
<feature type="region of interest" description="Disordered" evidence="1">
    <location>
        <begin position="480"/>
        <end position="514"/>
    </location>
</feature>
<feature type="transmembrane region" description="Helical" evidence="2">
    <location>
        <begin position="95"/>
        <end position="114"/>
    </location>
</feature>
<evidence type="ECO:0000256" key="1">
    <source>
        <dbReference type="SAM" id="MobiDB-lite"/>
    </source>
</evidence>
<protein>
    <submittedName>
        <fullName evidence="4">Copper oxidase</fullName>
    </submittedName>
</protein>
<feature type="transmembrane region" description="Helical" evidence="2">
    <location>
        <begin position="341"/>
        <end position="363"/>
    </location>
</feature>
<dbReference type="SUPFAM" id="SSF49503">
    <property type="entry name" value="Cupredoxins"/>
    <property type="match status" value="3"/>
</dbReference>
<organism evidence="4 5">
    <name type="scientific">Dermabacter jinjuensis</name>
    <dbReference type="NCBI Taxonomy" id="1667168"/>
    <lineage>
        <taxon>Bacteria</taxon>
        <taxon>Bacillati</taxon>
        <taxon>Actinomycetota</taxon>
        <taxon>Actinomycetes</taxon>
        <taxon>Micrococcales</taxon>
        <taxon>Dermabacteraceae</taxon>
        <taxon>Dermabacter</taxon>
    </lineage>
</organism>
<name>A0ABM6PNN8_9MICO</name>
<sequence length="997" mass="105018">MHPLHGRPHVTPPHNRPEGFTRRSWHRKATKPVSYWMIALVIAVAAHPFIPQFRWLLVHMVTLGLVTTSIMIWGQHFTEALLKTRLAEESRPKQVGRIWGLTASIVLTMAGMLANLPLLTVLGAVGVSAMILWYAFALGAQLKAALAPRFSFVVRAYLIAACLLPFGATLGAILAFSPGEPWQGRLLLAHQVVNILGFVGVTVSATLLTLWPTVLRTKLDTAKASRASRFLIVMVIGTLIAMLGALVDNVLVGLAGLTLYILGQVVLGSLLVALARQSAQQTRREPLALFPVLSIGAAALWFLGTCVALWGLWFSSIGSSDGSPVTSPLNFSLTAARLHDLSVPFVAGFLLQLLLGAMSYLLPASMGGGPRALKAGLAVMSRWAIFRVVTLNLALGLFAFASVTGTIGEAFFGALTLGTFAPSQFGSVTRVLVSAVAFFVLASFIFFMLRMVKVNLRERLEFKERSAQLGMPGVGAPTASMHAAGGATSASTSSAVSAPRADAREAQPSREPAMLDRRHLTSALAGVGTVFSLAAVGRAFDGTLAGAAAVGSSSSSAESSDGAGTRIAPTGHTTRVKVEANADMCFVPNTLEVPAGDRLEIEIHNVDPANTHDLVLATGPHTARLHPGDTAVLEAGIITEPVEGWCSIVGHRAMGMTLTITPTGARTHASQSGPGGAASVGTDPLTRVSADLTAAPGTSRMRRDPVVPAVPSPGTPQKLAFDVTEANLEIAPGIAMESMVYNGEVMGPVITSPLGGKIELTLTNSGEMGHSIDFHAGTVAPSTYMRTIAPGESLVYPFTTDYAGAWLYHCSTAPMTMHLSGGMYGILIVPPQGLAPADREYVLVQSEHYLTPEASTGADGSPVQGPDGCGVHAISSEKIFAERPDFTVFNGHANQYVHAPLEAKVGERVRIWVLAAGPSRGIAFHVVGTVFDTVFKEGEYLLRPDNTTGGGAQALDLGSCQGGFVEMVFHEEGTYKAVNHQFVDLERGALALINVTA</sequence>
<keyword evidence="2" id="KW-1133">Transmembrane helix</keyword>
<dbReference type="InterPro" id="IPR011707">
    <property type="entry name" value="Cu-oxidase-like_N"/>
</dbReference>
<evidence type="ECO:0000259" key="3">
    <source>
        <dbReference type="Pfam" id="PF07732"/>
    </source>
</evidence>
<feature type="transmembrane region" description="Helical" evidence="2">
    <location>
        <begin position="287"/>
        <end position="313"/>
    </location>
</feature>
<keyword evidence="5" id="KW-1185">Reference proteome</keyword>
<feature type="transmembrane region" description="Helical" evidence="2">
    <location>
        <begin position="56"/>
        <end position="74"/>
    </location>
</feature>
<dbReference type="CDD" id="cd00920">
    <property type="entry name" value="Cupredoxin"/>
    <property type="match status" value="1"/>
</dbReference>
<feature type="region of interest" description="Disordered" evidence="1">
    <location>
        <begin position="665"/>
        <end position="716"/>
    </location>
</feature>
<keyword evidence="2" id="KW-0812">Transmembrane</keyword>